<dbReference type="AlphaFoldDB" id="A0A5N7N3Z0"/>
<protein>
    <submittedName>
        <fullName evidence="9">ABC transporter permease subunit</fullName>
    </submittedName>
</protein>
<dbReference type="InterPro" id="IPR000515">
    <property type="entry name" value="MetI-like"/>
</dbReference>
<dbReference type="InterPro" id="IPR035906">
    <property type="entry name" value="MetI-like_sf"/>
</dbReference>
<evidence type="ECO:0000313" key="9">
    <source>
        <dbReference type="EMBL" id="MPR30296.1"/>
    </source>
</evidence>
<feature type="transmembrane region" description="Helical" evidence="7">
    <location>
        <begin position="89"/>
        <end position="109"/>
    </location>
</feature>
<dbReference type="Proteomes" id="UP000403266">
    <property type="component" value="Unassembled WGS sequence"/>
</dbReference>
<feature type="domain" description="ABC transmembrane type-1" evidence="8">
    <location>
        <begin position="82"/>
        <end position="263"/>
    </location>
</feature>
<dbReference type="RefSeq" id="WP_152717144.1">
    <property type="nucleotide sequence ID" value="NZ_VOSJ01000370.1"/>
</dbReference>
<sequence length="277" mass="29548">MMASSQVNGPVRAVHPPVGWGLSLGRLFTSHPIATRMVSLGLFFLIWEIAGRVPISYAFPTFLDTLYAFATMLLDGSLVLAYGSTLQPLIIGIVISGVVGVGLGIVMGLSRKAEWLVAPLFIVLQSAPMAALIPLITFVYGIGLTAKILAVVMLALPVIVLNGYKAVRNANPSLVAMCRSFQGTRFQQITKIIIPDASPVIFAGLRLGLAAGFIGVILAELLITPTGIGDLITYHRSVANYAEMYAAVVSIILVSTLTLTALEAFEVRVLRPEKKRG</sequence>
<keyword evidence="5 7" id="KW-1133">Transmembrane helix</keyword>
<comment type="caution">
    <text evidence="9">The sequence shown here is derived from an EMBL/GenBank/DDBJ whole genome shotgun (WGS) entry which is preliminary data.</text>
</comment>
<dbReference type="PANTHER" id="PTHR30151">
    <property type="entry name" value="ALKANE SULFONATE ABC TRANSPORTER-RELATED, MEMBRANE SUBUNIT"/>
    <property type="match status" value="1"/>
</dbReference>
<dbReference type="GO" id="GO:0005886">
    <property type="term" value="C:plasma membrane"/>
    <property type="evidence" value="ECO:0007669"/>
    <property type="project" value="UniProtKB-SubCell"/>
</dbReference>
<dbReference type="CDD" id="cd06261">
    <property type="entry name" value="TM_PBP2"/>
    <property type="match status" value="1"/>
</dbReference>
<evidence type="ECO:0000259" key="8">
    <source>
        <dbReference type="PROSITE" id="PS50928"/>
    </source>
</evidence>
<proteinExistence type="inferred from homology"/>
<keyword evidence="2 7" id="KW-0813">Transport</keyword>
<evidence type="ECO:0000256" key="5">
    <source>
        <dbReference type="ARBA" id="ARBA00022989"/>
    </source>
</evidence>
<feature type="transmembrane region" description="Helical" evidence="7">
    <location>
        <begin position="200"/>
        <end position="224"/>
    </location>
</feature>
<accession>A0A5N7N3Z0</accession>
<comment type="similarity">
    <text evidence="7">Belongs to the binding-protein-dependent transport system permease family.</text>
</comment>
<dbReference type="PANTHER" id="PTHR30151:SF0">
    <property type="entry name" value="ABC TRANSPORTER PERMEASE PROTEIN MJ0413-RELATED"/>
    <property type="match status" value="1"/>
</dbReference>
<evidence type="ECO:0000256" key="7">
    <source>
        <dbReference type="RuleBase" id="RU363032"/>
    </source>
</evidence>
<dbReference type="PROSITE" id="PS50928">
    <property type="entry name" value="ABC_TM1"/>
    <property type="match status" value="1"/>
</dbReference>
<reference evidence="9 10" key="1">
    <citation type="journal article" date="2019" name="Syst. Appl. Microbiol.">
        <title>Microvirga tunisiensis sp. nov., a root nodule symbiotic bacterium isolated from Lupinus micranthus and L. luteus grown in Northern Tunisia.</title>
        <authorList>
            <person name="Msaddak A."/>
            <person name="Rejili M."/>
            <person name="Duran D."/>
            <person name="Mars M."/>
            <person name="Palacios J.M."/>
            <person name="Ruiz-Argueso T."/>
            <person name="Rey L."/>
            <person name="Imperial J."/>
        </authorList>
    </citation>
    <scope>NUCLEOTIDE SEQUENCE [LARGE SCALE GENOMIC DNA]</scope>
    <source>
        <strain evidence="9 10">Lmie10</strain>
    </source>
</reference>
<dbReference type="Pfam" id="PF00528">
    <property type="entry name" value="BPD_transp_1"/>
    <property type="match status" value="1"/>
</dbReference>
<evidence type="ECO:0000256" key="1">
    <source>
        <dbReference type="ARBA" id="ARBA00004651"/>
    </source>
</evidence>
<dbReference type="OrthoDB" id="7300175at2"/>
<name>A0A5N7N3Z0_9HYPH</name>
<dbReference type="EMBL" id="VOSK01000340">
    <property type="protein sequence ID" value="MPR30296.1"/>
    <property type="molecule type" value="Genomic_DNA"/>
</dbReference>
<comment type="subcellular location">
    <subcellularLocation>
        <location evidence="1 7">Cell membrane</location>
        <topology evidence="1 7">Multi-pass membrane protein</topology>
    </subcellularLocation>
</comment>
<organism evidence="9 10">
    <name type="scientific">Microvirga tunisiensis</name>
    <dbReference type="NCBI Taxonomy" id="2108360"/>
    <lineage>
        <taxon>Bacteria</taxon>
        <taxon>Pseudomonadati</taxon>
        <taxon>Pseudomonadota</taxon>
        <taxon>Alphaproteobacteria</taxon>
        <taxon>Hyphomicrobiales</taxon>
        <taxon>Methylobacteriaceae</taxon>
        <taxon>Microvirga</taxon>
    </lineage>
</organism>
<keyword evidence="10" id="KW-1185">Reference proteome</keyword>
<evidence type="ECO:0000256" key="2">
    <source>
        <dbReference type="ARBA" id="ARBA00022448"/>
    </source>
</evidence>
<evidence type="ECO:0000256" key="4">
    <source>
        <dbReference type="ARBA" id="ARBA00022692"/>
    </source>
</evidence>
<keyword evidence="4 7" id="KW-0812">Transmembrane</keyword>
<keyword evidence="3" id="KW-1003">Cell membrane</keyword>
<dbReference type="SUPFAM" id="SSF161098">
    <property type="entry name" value="MetI-like"/>
    <property type="match status" value="1"/>
</dbReference>
<evidence type="ECO:0000313" key="10">
    <source>
        <dbReference type="Proteomes" id="UP000403266"/>
    </source>
</evidence>
<gene>
    <name evidence="9" type="ORF">FS320_35970</name>
</gene>
<feature type="transmembrane region" description="Helical" evidence="7">
    <location>
        <begin position="148"/>
        <end position="167"/>
    </location>
</feature>
<evidence type="ECO:0000256" key="3">
    <source>
        <dbReference type="ARBA" id="ARBA00022475"/>
    </source>
</evidence>
<keyword evidence="6 7" id="KW-0472">Membrane</keyword>
<dbReference type="Gene3D" id="1.10.3720.10">
    <property type="entry name" value="MetI-like"/>
    <property type="match status" value="1"/>
</dbReference>
<feature type="transmembrane region" description="Helical" evidence="7">
    <location>
        <begin position="116"/>
        <end position="142"/>
    </location>
</feature>
<dbReference type="GO" id="GO:0055085">
    <property type="term" value="P:transmembrane transport"/>
    <property type="evidence" value="ECO:0007669"/>
    <property type="project" value="InterPro"/>
</dbReference>
<feature type="transmembrane region" description="Helical" evidence="7">
    <location>
        <begin position="244"/>
        <end position="265"/>
    </location>
</feature>
<feature type="transmembrane region" description="Helical" evidence="7">
    <location>
        <begin position="33"/>
        <end position="50"/>
    </location>
</feature>
<evidence type="ECO:0000256" key="6">
    <source>
        <dbReference type="ARBA" id="ARBA00023136"/>
    </source>
</evidence>